<dbReference type="FunFam" id="3.40.50.150:FF:000004">
    <property type="entry name" value="AdoMet-dependent rRNA methyltransferase SPB1"/>
    <property type="match status" value="1"/>
</dbReference>
<feature type="binding site" evidence="8">
    <location>
        <position position="619"/>
    </location>
    <ligand>
        <name>S-adenosyl-L-methionine</name>
        <dbReference type="ChEBI" id="CHEBI:59789"/>
    </ligand>
</feature>
<dbReference type="GO" id="GO:0000466">
    <property type="term" value="P:maturation of 5.8S rRNA from tricistronic rRNA transcript (SSU-rRNA, 5.8S rRNA, LSU-rRNA)"/>
    <property type="evidence" value="ECO:0007669"/>
    <property type="project" value="TreeGrafter"/>
</dbReference>
<dbReference type="PANTHER" id="PTHR10920:SF13">
    <property type="entry name" value="PRE-RRNA 2'-O-RIBOSE RNA METHYLTRANSFERASE FTSJ3"/>
    <property type="match status" value="1"/>
</dbReference>
<evidence type="ECO:0000259" key="13">
    <source>
        <dbReference type="Pfam" id="PF11861"/>
    </source>
</evidence>
<evidence type="ECO:0000256" key="4">
    <source>
        <dbReference type="ARBA" id="ARBA00022603"/>
    </source>
</evidence>
<evidence type="ECO:0000256" key="5">
    <source>
        <dbReference type="ARBA" id="ARBA00022679"/>
    </source>
</evidence>
<dbReference type="Pfam" id="PF11861">
    <property type="entry name" value="DUF3381"/>
    <property type="match status" value="1"/>
</dbReference>
<feature type="compositionally biased region" description="Basic and acidic residues" evidence="9">
    <location>
        <begin position="1071"/>
        <end position="1082"/>
    </location>
</feature>
<feature type="binding site" evidence="8">
    <location>
        <position position="603"/>
    </location>
    <ligand>
        <name>S-adenosyl-L-methionine</name>
        <dbReference type="ChEBI" id="CHEBI:59789"/>
    </ligand>
</feature>
<feature type="transmembrane region" description="Helical" evidence="10">
    <location>
        <begin position="196"/>
        <end position="214"/>
    </location>
</feature>
<feature type="compositionally biased region" description="Basic and acidic residues" evidence="9">
    <location>
        <begin position="1386"/>
        <end position="1395"/>
    </location>
</feature>
<feature type="compositionally biased region" description="Acidic residues" evidence="9">
    <location>
        <begin position="1144"/>
        <end position="1215"/>
    </location>
</feature>
<evidence type="ECO:0000256" key="3">
    <source>
        <dbReference type="ARBA" id="ARBA00022552"/>
    </source>
</evidence>
<dbReference type="PANTHER" id="PTHR10920">
    <property type="entry name" value="RIBOSOMAL RNA METHYLTRANSFERASE"/>
    <property type="match status" value="1"/>
</dbReference>
<keyword evidence="4 8" id="KW-0489">Methyltransferase</keyword>
<feature type="region of interest" description="Disordered" evidence="9">
    <location>
        <begin position="1"/>
        <end position="164"/>
    </location>
</feature>
<keyword evidence="2 8" id="KW-0690">Ribosome biogenesis</keyword>
<dbReference type="GO" id="GO:0005730">
    <property type="term" value="C:nucleolus"/>
    <property type="evidence" value="ECO:0007669"/>
    <property type="project" value="UniProtKB-SubCell"/>
</dbReference>
<dbReference type="InterPro" id="IPR015507">
    <property type="entry name" value="rRNA-MeTfrase_E"/>
</dbReference>
<feature type="region of interest" description="Disordered" evidence="9">
    <location>
        <begin position="956"/>
        <end position="1114"/>
    </location>
</feature>
<dbReference type="InterPro" id="IPR050082">
    <property type="entry name" value="RNA_methyltr_RlmE"/>
</dbReference>
<evidence type="ECO:0000256" key="6">
    <source>
        <dbReference type="ARBA" id="ARBA00022691"/>
    </source>
</evidence>
<evidence type="ECO:0000256" key="8">
    <source>
        <dbReference type="HAMAP-Rule" id="MF_03163"/>
    </source>
</evidence>
<name>A0A0F7STP6_PHARH</name>
<evidence type="ECO:0000256" key="9">
    <source>
        <dbReference type="SAM" id="MobiDB-lite"/>
    </source>
</evidence>
<comment type="subcellular location">
    <subcellularLocation>
        <location evidence="1 8">Nucleus</location>
        <location evidence="1 8">Nucleolus</location>
    </subcellularLocation>
</comment>
<dbReference type="EMBL" id="LN483332">
    <property type="protein sequence ID" value="CED85547.1"/>
    <property type="molecule type" value="Genomic_DNA"/>
</dbReference>
<evidence type="ECO:0000259" key="11">
    <source>
        <dbReference type="Pfam" id="PF01728"/>
    </source>
</evidence>
<feature type="domain" description="DUF3381" evidence="13">
    <location>
        <begin position="770"/>
        <end position="920"/>
    </location>
</feature>
<dbReference type="Gene3D" id="3.40.50.150">
    <property type="entry name" value="Vaccinia Virus protein VP39"/>
    <property type="match status" value="1"/>
</dbReference>
<keyword evidence="5 8" id="KW-0808">Transferase</keyword>
<evidence type="ECO:0000313" key="14">
    <source>
        <dbReference type="EMBL" id="CED85547.1"/>
    </source>
</evidence>
<feature type="compositionally biased region" description="Acidic residues" evidence="9">
    <location>
        <begin position="1056"/>
        <end position="1068"/>
    </location>
</feature>
<feature type="compositionally biased region" description="Basic and acidic residues" evidence="9">
    <location>
        <begin position="72"/>
        <end position="84"/>
    </location>
</feature>
<proteinExistence type="inferred from homology"/>
<evidence type="ECO:0000259" key="12">
    <source>
        <dbReference type="Pfam" id="PF07780"/>
    </source>
</evidence>
<accession>A0A0F7STP6</accession>
<feature type="compositionally biased region" description="Basic and acidic residues" evidence="9">
    <location>
        <begin position="131"/>
        <end position="143"/>
    </location>
</feature>
<evidence type="ECO:0000256" key="1">
    <source>
        <dbReference type="ARBA" id="ARBA00004604"/>
    </source>
</evidence>
<keyword evidence="10" id="KW-0812">Transmembrane</keyword>
<dbReference type="Pfam" id="PF01728">
    <property type="entry name" value="FtsJ"/>
    <property type="match status" value="1"/>
</dbReference>
<evidence type="ECO:0000256" key="10">
    <source>
        <dbReference type="SAM" id="Phobius"/>
    </source>
</evidence>
<feature type="compositionally biased region" description="Low complexity" evidence="9">
    <location>
        <begin position="21"/>
        <end position="71"/>
    </location>
</feature>
<comment type="similarity">
    <text evidence="8">Belongs to the class I-like SAM-binding methyltransferase superfamily. RNA methyltransferase RlmE family. SPB1 subfamily.</text>
</comment>
<feature type="binding site" evidence="8">
    <location>
        <position position="585"/>
    </location>
    <ligand>
        <name>S-adenosyl-L-methionine</name>
        <dbReference type="ChEBI" id="CHEBI:59789"/>
    </ligand>
</feature>
<feature type="domain" description="Ribosomal RNA methyltransferase FtsJ" evidence="11">
    <location>
        <begin position="551"/>
        <end position="727"/>
    </location>
</feature>
<feature type="binding site" evidence="8">
    <location>
        <position position="644"/>
    </location>
    <ligand>
        <name>S-adenosyl-L-methionine</name>
        <dbReference type="ChEBI" id="CHEBI:59789"/>
    </ligand>
</feature>
<feature type="compositionally biased region" description="Acidic residues" evidence="9">
    <location>
        <begin position="118"/>
        <end position="130"/>
    </location>
</feature>
<feature type="transmembrane region" description="Helical" evidence="10">
    <location>
        <begin position="174"/>
        <end position="190"/>
    </location>
</feature>
<feature type="binding site" evidence="8">
    <location>
        <position position="583"/>
    </location>
    <ligand>
        <name>S-adenosyl-L-methionine</name>
        <dbReference type="ChEBI" id="CHEBI:59789"/>
    </ligand>
</feature>
<feature type="compositionally biased region" description="Basic residues" evidence="9">
    <location>
        <begin position="1374"/>
        <end position="1385"/>
    </location>
</feature>
<evidence type="ECO:0000256" key="7">
    <source>
        <dbReference type="ARBA" id="ARBA00023242"/>
    </source>
</evidence>
<reference evidence="14" key="1">
    <citation type="submission" date="2014-08" db="EMBL/GenBank/DDBJ databases">
        <authorList>
            <person name="Sharma Rahul"/>
            <person name="Thines Marco"/>
        </authorList>
    </citation>
    <scope>NUCLEOTIDE SEQUENCE</scope>
</reference>
<protein>
    <submittedName>
        <fullName evidence="14">-domain-containing protein</fullName>
    </submittedName>
</protein>
<feature type="compositionally biased region" description="Acidic residues" evidence="9">
    <location>
        <begin position="990"/>
        <end position="1002"/>
    </location>
</feature>
<keyword evidence="10" id="KW-1133">Transmembrane helix</keyword>
<keyword evidence="8" id="KW-0175">Coiled coil</keyword>
<keyword evidence="6 8" id="KW-0949">S-adenosyl-L-methionine</keyword>
<dbReference type="GO" id="GO:0000463">
    <property type="term" value="P:maturation of LSU-rRNA from tricistronic rRNA transcript (SSU-rRNA, 5.8S rRNA, LSU-rRNA)"/>
    <property type="evidence" value="ECO:0007669"/>
    <property type="project" value="TreeGrafter"/>
</dbReference>
<sequence>MQASSTRQRRRQLDMPSTIIRSAPASSSFSSASSLSQSPSSLPSRKSRPSRSSFNSTSSSSSSSSVTAHPPESSDHGSKDDPRWAKSSSAQIQHARQQQTFASSSGLNTNHSNRDLASDEEYSDHDESESDTGRDRSANYHDLQDDDNDANNDDLMSDPEPGAFNEVSQLGTTHYLPLVFVALPLIGGALVGKADWWRDVLVLVVVVWWMWFLIKTPWELYHESLHHSLLIQHEPLTDMTEADSSTYLLAQTSLGRLNNFYLLLTLLAPALGSILLHMTRSALTEGDQYINSFNIRLFLLASSVKPVLNFVDILKNRNHALKNALGKIKPTEADKLNKRIKQLETLVRDLEHEKAGTKDVAELRAALVDGTLGDLNKAVKRQERRGELVRLTLGERVDLLSASLASVQNELAQVQAQRSSLSWLLRLLHLSSSSSSAARYQHLYYTAAPKKLQTDKPQGPLSHLDRAETELTGRSLKMPRTVSAKRHSYAVYGDNFQAGSPSNGLHTQARKGFVRFLWDLSYDVGKMPKDNKKTGKGRLDKYYKLAKEQGYRARSAFKLVQLNKKYDLLGNAKVCIDLCAAPGGWLQVAARYMPVGSLILGVDLDPIKPLPSCTTFVSDITSAHCRTTLRSHMHDWKADLVLHDGAPNVGTAWVHDAYGQSELVLMSLKLAVEFLKKGGTFVTKVFRSGDYNSLMWVFGQLFGKVEATKPPSSRNVSAEIFVVCREFLAPNYIDPKFLDPRHVFKDLASSIVSSVTGTSAGNVNANVFAPEKKRRQREGYEEGNYTQFKEVGVSEFIKSPDPVAVLGSVNRMTFREPEEKAWLKLECTTGDVKANCDDLKVLGKGDFKTLIKWRLALREEIGIDVKTKPLEDSTETAEVEEVDEDEQIDNELSRLNTEAAKRTKQQRRKAQEKKMRAVTRMQLRMTAPTADGLELQDGALQGEEFFDLGEGERVLRGDASGRGDLGDVLDEEGMSGSESDLENSAGGAAQDEEDAYLDSEDEREAKLKSLENELDGMYDDYQQQMQSKDHKYRAKEARRKDKHRESWKGIEGPKSDDEDEDEGEDEVGGYENRDENRAKIGEEADSSDDEDDMEVDDGAVLVARSGSNKKKGGALLTSLSNKQEEISGAARVWFDQPAFKGLEDFDDLDEDEEDEEDEEESEAEDSEEEEESSSEEEEEEEEEEMSGSDDDFEIVPQDKDDDEAGLWDVEDEDQDEIKKKRVQDRGLITAEAYTLASQLVNREKTLSQLIDDGFNKHTFDSKDDLPTWFLDDEAKFYKSNVPITKEAVEALKAKQRALDARPIRKIAEAKARKQRRAVARMEKALKKADGIVNNEDVTERQKAGQIEKVMRKGAAKDQRKPMAVVVARGANKGIKGRPKGVKGRYKMLDSRDRKELRAKKRKEKANKPRGGRKKKNA</sequence>
<feature type="region of interest" description="Disordered" evidence="9">
    <location>
        <begin position="1367"/>
        <end position="1417"/>
    </location>
</feature>
<dbReference type="InterPro" id="IPR002877">
    <property type="entry name" value="RNA_MeTrfase_FtsJ_dom"/>
</dbReference>
<dbReference type="InterPro" id="IPR024576">
    <property type="entry name" value="rRNA_MeTfrase_Spb1_DUF3381"/>
</dbReference>
<feature type="compositionally biased region" description="Acidic residues" evidence="9">
    <location>
        <begin position="144"/>
        <end position="157"/>
    </location>
</feature>
<dbReference type="GO" id="GO:0030687">
    <property type="term" value="C:preribosome, large subunit precursor"/>
    <property type="evidence" value="ECO:0007669"/>
    <property type="project" value="TreeGrafter"/>
</dbReference>
<keyword evidence="10" id="KW-0472">Membrane</keyword>
<feature type="compositionally biased region" description="Basic and acidic residues" evidence="9">
    <location>
        <begin position="1034"/>
        <end position="1055"/>
    </location>
</feature>
<dbReference type="InterPro" id="IPR029063">
    <property type="entry name" value="SAM-dependent_MTases_sf"/>
</dbReference>
<keyword evidence="3 8" id="KW-0698">rRNA processing</keyword>
<evidence type="ECO:0000256" key="2">
    <source>
        <dbReference type="ARBA" id="ARBA00022517"/>
    </source>
</evidence>
<feature type="active site" description="Proton acceptor" evidence="8">
    <location>
        <position position="684"/>
    </location>
</feature>
<dbReference type="GO" id="GO:0016435">
    <property type="term" value="F:rRNA (guanine) methyltransferase activity"/>
    <property type="evidence" value="ECO:0007669"/>
    <property type="project" value="TreeGrafter"/>
</dbReference>
<dbReference type="SUPFAM" id="SSF53335">
    <property type="entry name" value="S-adenosyl-L-methionine-dependent methyltransferases"/>
    <property type="match status" value="1"/>
</dbReference>
<dbReference type="Pfam" id="PF07780">
    <property type="entry name" value="Spb1_C"/>
    <property type="match status" value="1"/>
</dbReference>
<organism evidence="14">
    <name type="scientific">Phaffia rhodozyma</name>
    <name type="common">Yeast</name>
    <name type="synonym">Xanthophyllomyces dendrorhous</name>
    <dbReference type="NCBI Taxonomy" id="264483"/>
    <lineage>
        <taxon>Eukaryota</taxon>
        <taxon>Fungi</taxon>
        <taxon>Dikarya</taxon>
        <taxon>Basidiomycota</taxon>
        <taxon>Agaricomycotina</taxon>
        <taxon>Tremellomycetes</taxon>
        <taxon>Cystofilobasidiales</taxon>
        <taxon>Mrakiaceae</taxon>
        <taxon>Phaffia</taxon>
    </lineage>
</organism>
<feature type="compositionally biased region" description="Basic residues" evidence="9">
    <location>
        <begin position="1396"/>
        <end position="1417"/>
    </location>
</feature>
<feature type="compositionally biased region" description="Polar residues" evidence="9">
    <location>
        <begin position="86"/>
        <end position="111"/>
    </location>
</feature>
<dbReference type="GO" id="GO:0008650">
    <property type="term" value="F:rRNA (uridine-2'-O-)-methyltransferase activity"/>
    <property type="evidence" value="ECO:0007669"/>
    <property type="project" value="TreeGrafter"/>
</dbReference>
<feature type="compositionally biased region" description="Basic and acidic residues" evidence="9">
    <location>
        <begin position="956"/>
        <end position="965"/>
    </location>
</feature>
<feature type="domain" description="Ribosomal RNA methyltransferase SPB1-like C-terminal" evidence="12">
    <location>
        <begin position="1188"/>
        <end position="1404"/>
    </location>
</feature>
<dbReference type="InterPro" id="IPR012920">
    <property type="entry name" value="rRNA_MeTfrase_SPB1-like_C"/>
</dbReference>
<feature type="coiled-coil region" evidence="8">
    <location>
        <begin position="333"/>
        <end position="360"/>
    </location>
</feature>
<dbReference type="HAMAP" id="MF_01547">
    <property type="entry name" value="RNA_methyltr_E"/>
    <property type="match status" value="1"/>
</dbReference>
<dbReference type="HAMAP" id="MF_03163">
    <property type="entry name" value="RNA_methyltr_E_SPB1"/>
    <property type="match status" value="1"/>
</dbReference>
<feature type="transmembrane region" description="Helical" evidence="10">
    <location>
        <begin position="260"/>
        <end position="278"/>
    </location>
</feature>
<feature type="region of interest" description="Disordered" evidence="9">
    <location>
        <begin position="898"/>
        <end position="934"/>
    </location>
</feature>
<feature type="region of interest" description="Disordered" evidence="9">
    <location>
        <begin position="1130"/>
        <end position="1215"/>
    </location>
</feature>
<feature type="compositionally biased region" description="Basic residues" evidence="9">
    <location>
        <begin position="902"/>
        <end position="911"/>
    </location>
</feature>
<dbReference type="InterPro" id="IPR028589">
    <property type="entry name" value="SPB1-like"/>
</dbReference>
<keyword evidence="7 8" id="KW-0539">Nucleus</keyword>
<feature type="compositionally biased region" description="Acidic residues" evidence="9">
    <location>
        <begin position="1083"/>
        <end position="1097"/>
    </location>
</feature>